<evidence type="ECO:0000313" key="1">
    <source>
        <dbReference type="EMBL" id="PMD14868.1"/>
    </source>
</evidence>
<dbReference type="AlphaFoldDB" id="A0A2J6PLE8"/>
<dbReference type="Proteomes" id="UP000235672">
    <property type="component" value="Unassembled WGS sequence"/>
</dbReference>
<organism evidence="1 2">
    <name type="scientific">Hyaloscypha hepaticicola</name>
    <dbReference type="NCBI Taxonomy" id="2082293"/>
    <lineage>
        <taxon>Eukaryota</taxon>
        <taxon>Fungi</taxon>
        <taxon>Dikarya</taxon>
        <taxon>Ascomycota</taxon>
        <taxon>Pezizomycotina</taxon>
        <taxon>Leotiomycetes</taxon>
        <taxon>Helotiales</taxon>
        <taxon>Hyaloscyphaceae</taxon>
        <taxon>Hyaloscypha</taxon>
    </lineage>
</organism>
<reference evidence="1 2" key="1">
    <citation type="submission" date="2016-05" db="EMBL/GenBank/DDBJ databases">
        <title>A degradative enzymes factory behind the ericoid mycorrhizal symbiosis.</title>
        <authorList>
            <consortium name="DOE Joint Genome Institute"/>
            <person name="Martino E."/>
            <person name="Morin E."/>
            <person name="Grelet G."/>
            <person name="Kuo A."/>
            <person name="Kohler A."/>
            <person name="Daghino S."/>
            <person name="Barry K."/>
            <person name="Choi C."/>
            <person name="Cichocki N."/>
            <person name="Clum A."/>
            <person name="Copeland A."/>
            <person name="Hainaut M."/>
            <person name="Haridas S."/>
            <person name="Labutti K."/>
            <person name="Lindquist E."/>
            <person name="Lipzen A."/>
            <person name="Khouja H.-R."/>
            <person name="Murat C."/>
            <person name="Ohm R."/>
            <person name="Olson A."/>
            <person name="Spatafora J."/>
            <person name="Veneault-Fourrey C."/>
            <person name="Henrissat B."/>
            <person name="Grigoriev I."/>
            <person name="Martin F."/>
            <person name="Perotto S."/>
        </authorList>
    </citation>
    <scope>NUCLEOTIDE SEQUENCE [LARGE SCALE GENOMIC DNA]</scope>
    <source>
        <strain evidence="1 2">UAMH 7357</strain>
    </source>
</reference>
<dbReference type="OrthoDB" id="5135333at2759"/>
<evidence type="ECO:0000313" key="2">
    <source>
        <dbReference type="Proteomes" id="UP000235672"/>
    </source>
</evidence>
<accession>A0A2J6PLE8</accession>
<gene>
    <name evidence="1" type="ORF">NA56DRAFT_365387</name>
</gene>
<dbReference type="EMBL" id="KZ613518">
    <property type="protein sequence ID" value="PMD14868.1"/>
    <property type="molecule type" value="Genomic_DNA"/>
</dbReference>
<dbReference type="PANTHER" id="PTHR33112:SF12">
    <property type="entry name" value="HETEROKARYON INCOMPATIBILITY DOMAIN-CONTAINING PROTEIN"/>
    <property type="match status" value="1"/>
</dbReference>
<sequence length="290" mass="32800">MIFSSRKIMFQYQVAFWECNNDAWHESSLSTVSSPLKASYFKPTVSPWQSQIKLSAWPDVQQYISLVHDYAQRKLTYGDDALHAINSLLSVMSTSFMGGFISGLPEMFFDEALLWQPAQPMQQRRSSGRLDIPSWSWAGWEGEIMTIDWKHHFRHLYATNNKLLGSASGIGPSGQPTKLPGLNGTMSLPVYPKVTWWYGQTLLDRFPIVVSGHTYIRYLSRHLTKKSLPLPPGWSLSGSDYCFNSQKSTASSFPLPISPNRASHTVSARYLFGRTTRACLRSANRHVQAV</sequence>
<proteinExistence type="predicted"/>
<dbReference type="STRING" id="1745343.A0A2J6PLE8"/>
<name>A0A2J6PLE8_9HELO</name>
<protein>
    <submittedName>
        <fullName evidence="1">Uncharacterized protein</fullName>
    </submittedName>
</protein>
<dbReference type="PANTHER" id="PTHR33112">
    <property type="entry name" value="DOMAIN PROTEIN, PUTATIVE-RELATED"/>
    <property type="match status" value="1"/>
</dbReference>
<keyword evidence="2" id="KW-1185">Reference proteome</keyword>